<sequence>MYDRILVPTDGSDPANNAVDHAIDLARQHGAELHALSVVDARHVGVGAPAVTPEEVQAAIEERSETATARVRDRAAVEDVDVVTAVRNGSPSDEIRSYADEEDCDLVVMGTHGRTSVERYLLGSVTERVLRRGDTPVLAVRGDD</sequence>
<dbReference type="PRINTS" id="PR01438">
    <property type="entry name" value="UNVRSLSTRESS"/>
</dbReference>
<accession>A0A1I2NTN3</accession>
<feature type="domain" description="UspA" evidence="2">
    <location>
        <begin position="1"/>
        <end position="141"/>
    </location>
</feature>
<dbReference type="AlphaFoldDB" id="A0A1I2NTN3"/>
<dbReference type="Gene3D" id="3.40.50.620">
    <property type="entry name" value="HUPs"/>
    <property type="match status" value="1"/>
</dbReference>
<organism evidence="3 4">
    <name type="scientific">Halopelagius inordinatus</name>
    <dbReference type="NCBI Taxonomy" id="553467"/>
    <lineage>
        <taxon>Archaea</taxon>
        <taxon>Methanobacteriati</taxon>
        <taxon>Methanobacteriota</taxon>
        <taxon>Stenosarchaea group</taxon>
        <taxon>Halobacteria</taxon>
        <taxon>Halobacteriales</taxon>
        <taxon>Haloferacaceae</taxon>
    </lineage>
</organism>
<comment type="similarity">
    <text evidence="1">Belongs to the universal stress protein A family.</text>
</comment>
<dbReference type="InterPro" id="IPR006016">
    <property type="entry name" value="UspA"/>
</dbReference>
<keyword evidence="4" id="KW-1185">Reference proteome</keyword>
<dbReference type="STRING" id="553467.SAMN04488063_1308"/>
<dbReference type="EMBL" id="FOOQ01000001">
    <property type="protein sequence ID" value="SFG06370.1"/>
    <property type="molecule type" value="Genomic_DNA"/>
</dbReference>
<evidence type="ECO:0000313" key="3">
    <source>
        <dbReference type="EMBL" id="SFG06370.1"/>
    </source>
</evidence>
<dbReference type="InterPro" id="IPR014729">
    <property type="entry name" value="Rossmann-like_a/b/a_fold"/>
</dbReference>
<dbReference type="Pfam" id="PF00582">
    <property type="entry name" value="Usp"/>
    <property type="match status" value="1"/>
</dbReference>
<dbReference type="OrthoDB" id="105697at2157"/>
<name>A0A1I2NTN3_9EURY</name>
<dbReference type="RefSeq" id="WP_092890073.1">
    <property type="nucleotide sequence ID" value="NZ_FOOQ01000001.1"/>
</dbReference>
<dbReference type="PANTHER" id="PTHR46268">
    <property type="entry name" value="STRESS RESPONSE PROTEIN NHAX"/>
    <property type="match status" value="1"/>
</dbReference>
<reference evidence="4" key="1">
    <citation type="submission" date="2016-10" db="EMBL/GenBank/DDBJ databases">
        <authorList>
            <person name="Varghese N."/>
            <person name="Submissions S."/>
        </authorList>
    </citation>
    <scope>NUCLEOTIDE SEQUENCE [LARGE SCALE GENOMIC DNA]</scope>
    <source>
        <strain evidence="4">CGMCC 1.7739</strain>
    </source>
</reference>
<dbReference type="InterPro" id="IPR006015">
    <property type="entry name" value="Universal_stress_UspA"/>
</dbReference>
<dbReference type="SUPFAM" id="SSF52402">
    <property type="entry name" value="Adenine nucleotide alpha hydrolases-like"/>
    <property type="match status" value="1"/>
</dbReference>
<gene>
    <name evidence="3" type="ORF">SAMN04488063_1308</name>
</gene>
<dbReference type="PIRSF" id="PIRSF006276">
    <property type="entry name" value="UspA"/>
    <property type="match status" value="1"/>
</dbReference>
<evidence type="ECO:0000256" key="1">
    <source>
        <dbReference type="ARBA" id="ARBA00008791"/>
    </source>
</evidence>
<proteinExistence type="inferred from homology"/>
<dbReference type="CDD" id="cd00293">
    <property type="entry name" value="USP-like"/>
    <property type="match status" value="1"/>
</dbReference>
<evidence type="ECO:0000313" key="4">
    <source>
        <dbReference type="Proteomes" id="UP000198876"/>
    </source>
</evidence>
<protein>
    <submittedName>
        <fullName evidence="3">Nucleotide-binding universal stress protein, UspA family</fullName>
    </submittedName>
</protein>
<dbReference type="Proteomes" id="UP000198876">
    <property type="component" value="Unassembled WGS sequence"/>
</dbReference>
<evidence type="ECO:0000259" key="2">
    <source>
        <dbReference type="Pfam" id="PF00582"/>
    </source>
</evidence>
<dbReference type="PANTHER" id="PTHR46268:SF6">
    <property type="entry name" value="UNIVERSAL STRESS PROTEIN UP12"/>
    <property type="match status" value="1"/>
</dbReference>